<dbReference type="PANTHER" id="PTHR13271">
    <property type="entry name" value="UNCHARACTERIZED PUTATIVE METHYLTRANSFERASE"/>
    <property type="match status" value="1"/>
</dbReference>
<reference evidence="3" key="1">
    <citation type="journal article" date="2020" name="Stud. Mycol.">
        <title>101 Dothideomycetes genomes: a test case for predicting lifestyles and emergence of pathogens.</title>
        <authorList>
            <person name="Haridas S."/>
            <person name="Albert R."/>
            <person name="Binder M."/>
            <person name="Bloem J."/>
            <person name="Labutti K."/>
            <person name="Salamov A."/>
            <person name="Andreopoulos B."/>
            <person name="Baker S."/>
            <person name="Barry K."/>
            <person name="Bills G."/>
            <person name="Bluhm B."/>
            <person name="Cannon C."/>
            <person name="Castanera R."/>
            <person name="Culley D."/>
            <person name="Daum C."/>
            <person name="Ezra D."/>
            <person name="Gonzalez J."/>
            <person name="Henrissat B."/>
            <person name="Kuo A."/>
            <person name="Liang C."/>
            <person name="Lipzen A."/>
            <person name="Lutzoni F."/>
            <person name="Magnuson J."/>
            <person name="Mondo S."/>
            <person name="Nolan M."/>
            <person name="Ohm R."/>
            <person name="Pangilinan J."/>
            <person name="Park H.-J."/>
            <person name="Ramirez L."/>
            <person name="Alfaro M."/>
            <person name="Sun H."/>
            <person name="Tritt A."/>
            <person name="Yoshinaga Y."/>
            <person name="Zwiers L.-H."/>
            <person name="Turgeon B."/>
            <person name="Goodwin S."/>
            <person name="Spatafora J."/>
            <person name="Crous P."/>
            <person name="Grigoriev I."/>
        </authorList>
    </citation>
    <scope>NUCLEOTIDE SEQUENCE</scope>
    <source>
        <strain evidence="3">CBS 627.86</strain>
    </source>
</reference>
<keyword evidence="4" id="KW-1185">Reference proteome</keyword>
<dbReference type="InterPro" id="IPR050600">
    <property type="entry name" value="SETD3_SETD6_MTase"/>
</dbReference>
<organism evidence="3 4">
    <name type="scientific">Lophiotrema nucula</name>
    <dbReference type="NCBI Taxonomy" id="690887"/>
    <lineage>
        <taxon>Eukaryota</taxon>
        <taxon>Fungi</taxon>
        <taxon>Dikarya</taxon>
        <taxon>Ascomycota</taxon>
        <taxon>Pezizomycotina</taxon>
        <taxon>Dothideomycetes</taxon>
        <taxon>Pleosporomycetidae</taxon>
        <taxon>Pleosporales</taxon>
        <taxon>Lophiotremataceae</taxon>
        <taxon>Lophiotrema</taxon>
    </lineage>
</organism>
<sequence>MAALDPGEDHLRFADWAKDHGVTIDGIAPAQFVGRGMGIVAAKDLKEGDLLVHVKNTSLVTPASPSVRKHKFSTNTTIHGRLAAHLALEYDSKDSEHALWRAVWPSQEGFRTILPYYWPKKMQTLLPRAAQDLLSTQQTKLDKDWRDLSSSIPSISKSLFTYTWLIVSTRTFYWDYPDLPNSHPRLPRKRNVLKPDDCYAMCPFMDYFNHTDIGCDPDAKLCLAQPLSLTKLQVKNKDGYSVTADRDYKAGEEVYVSYGPHTNDFLLVEYGFILESNKCDAIPLDLVILPLLKPSQVDVLKEDGFHGNYTLTTTTPYACHRTQAVLRLLTLPERRYAAFVAASDDGAVDQHRVNAYLLDLLKQLSRQIMDTLEDVSALSTPDPDNRRRSKRISTTPSTLIPTSSPSKEQNDILLRRWKQIRDIVNTVVTALETSS</sequence>
<dbReference type="InterPro" id="IPR001214">
    <property type="entry name" value="SET_dom"/>
</dbReference>
<evidence type="ECO:0000313" key="3">
    <source>
        <dbReference type="EMBL" id="KAF2109749.1"/>
    </source>
</evidence>
<dbReference type="InterPro" id="IPR046341">
    <property type="entry name" value="SET_dom_sf"/>
</dbReference>
<dbReference type="Proteomes" id="UP000799770">
    <property type="component" value="Unassembled WGS sequence"/>
</dbReference>
<feature type="region of interest" description="Disordered" evidence="1">
    <location>
        <begin position="376"/>
        <end position="407"/>
    </location>
</feature>
<dbReference type="PROSITE" id="PS50280">
    <property type="entry name" value="SET"/>
    <property type="match status" value="1"/>
</dbReference>
<dbReference type="OrthoDB" id="341421at2759"/>
<protein>
    <recommendedName>
        <fullName evidence="2">SET domain-containing protein</fullName>
    </recommendedName>
</protein>
<dbReference type="PANTHER" id="PTHR13271:SF137">
    <property type="entry name" value="SET DOMAIN-CONTAINING PROTEIN"/>
    <property type="match status" value="1"/>
</dbReference>
<gene>
    <name evidence="3" type="ORF">BDV96DRAFT_233917</name>
</gene>
<dbReference type="EMBL" id="ML977341">
    <property type="protein sequence ID" value="KAF2109749.1"/>
    <property type="molecule type" value="Genomic_DNA"/>
</dbReference>
<proteinExistence type="predicted"/>
<name>A0A6A5YR83_9PLEO</name>
<dbReference type="AlphaFoldDB" id="A0A6A5YR83"/>
<evidence type="ECO:0000313" key="4">
    <source>
        <dbReference type="Proteomes" id="UP000799770"/>
    </source>
</evidence>
<dbReference type="SUPFAM" id="SSF82199">
    <property type="entry name" value="SET domain"/>
    <property type="match status" value="1"/>
</dbReference>
<feature type="domain" description="SET" evidence="2">
    <location>
        <begin position="20"/>
        <end position="259"/>
    </location>
</feature>
<evidence type="ECO:0000256" key="1">
    <source>
        <dbReference type="SAM" id="MobiDB-lite"/>
    </source>
</evidence>
<feature type="compositionally biased region" description="Low complexity" evidence="1">
    <location>
        <begin position="392"/>
        <end position="406"/>
    </location>
</feature>
<dbReference type="GO" id="GO:0016279">
    <property type="term" value="F:protein-lysine N-methyltransferase activity"/>
    <property type="evidence" value="ECO:0007669"/>
    <property type="project" value="UniProtKB-ARBA"/>
</dbReference>
<accession>A0A6A5YR83</accession>
<dbReference type="Pfam" id="PF00856">
    <property type="entry name" value="SET"/>
    <property type="match status" value="1"/>
</dbReference>
<evidence type="ECO:0000259" key="2">
    <source>
        <dbReference type="PROSITE" id="PS50280"/>
    </source>
</evidence>
<dbReference type="Gene3D" id="3.90.1410.10">
    <property type="entry name" value="set domain protein methyltransferase, domain 1"/>
    <property type="match status" value="1"/>
</dbReference>